<organism evidence="4 5">
    <name type="scientific">Dorcoceras hygrometricum</name>
    <dbReference type="NCBI Taxonomy" id="472368"/>
    <lineage>
        <taxon>Eukaryota</taxon>
        <taxon>Viridiplantae</taxon>
        <taxon>Streptophyta</taxon>
        <taxon>Embryophyta</taxon>
        <taxon>Tracheophyta</taxon>
        <taxon>Spermatophyta</taxon>
        <taxon>Magnoliopsida</taxon>
        <taxon>eudicotyledons</taxon>
        <taxon>Gunneridae</taxon>
        <taxon>Pentapetalae</taxon>
        <taxon>asterids</taxon>
        <taxon>lamiids</taxon>
        <taxon>Lamiales</taxon>
        <taxon>Gesneriaceae</taxon>
        <taxon>Didymocarpoideae</taxon>
        <taxon>Trichosporeae</taxon>
        <taxon>Loxocarpinae</taxon>
        <taxon>Dorcoceras</taxon>
    </lineage>
</organism>
<reference evidence="4 5" key="1">
    <citation type="journal article" date="2015" name="Proc. Natl. Acad. Sci. U.S.A.">
        <title>The resurrection genome of Boea hygrometrica: A blueprint for survival of dehydration.</title>
        <authorList>
            <person name="Xiao L."/>
            <person name="Yang G."/>
            <person name="Zhang L."/>
            <person name="Yang X."/>
            <person name="Zhao S."/>
            <person name="Ji Z."/>
            <person name="Zhou Q."/>
            <person name="Hu M."/>
            <person name="Wang Y."/>
            <person name="Chen M."/>
            <person name="Xu Y."/>
            <person name="Jin H."/>
            <person name="Xiao X."/>
            <person name="Hu G."/>
            <person name="Bao F."/>
            <person name="Hu Y."/>
            <person name="Wan P."/>
            <person name="Li L."/>
            <person name="Deng X."/>
            <person name="Kuang T."/>
            <person name="Xiang C."/>
            <person name="Zhu J.K."/>
            <person name="Oliver M.J."/>
            <person name="He Y."/>
        </authorList>
    </citation>
    <scope>NUCLEOTIDE SEQUENCE [LARGE SCALE GENOMIC DNA]</scope>
    <source>
        <strain evidence="5">cv. XS01</strain>
    </source>
</reference>
<dbReference type="PANTHER" id="PTHR31988">
    <property type="entry name" value="ESTERASE, PUTATIVE (DUF303)-RELATED"/>
    <property type="match status" value="1"/>
</dbReference>
<dbReference type="SUPFAM" id="SSF52266">
    <property type="entry name" value="SGNH hydrolase"/>
    <property type="match status" value="2"/>
</dbReference>
<dbReference type="InterPro" id="IPR052940">
    <property type="entry name" value="Carb_Esterase_6"/>
</dbReference>
<evidence type="ECO:0000313" key="4">
    <source>
        <dbReference type="EMBL" id="KZV54552.1"/>
    </source>
</evidence>
<dbReference type="Pfam" id="PF03629">
    <property type="entry name" value="SASA"/>
    <property type="match status" value="2"/>
</dbReference>
<name>A0A2Z7D4L3_9LAMI</name>
<gene>
    <name evidence="4" type="ORF">F511_01350</name>
</gene>
<proteinExistence type="predicted"/>
<dbReference type="Gene3D" id="3.40.50.1110">
    <property type="entry name" value="SGNH hydrolase"/>
    <property type="match status" value="2"/>
</dbReference>
<dbReference type="AlphaFoldDB" id="A0A2Z7D4L3"/>
<sequence>MSGRGGVINGTWDRFVPPECQPNPSILRLDARLEWEEAKEPLHYDIDVTKVCGIGPGMAFADSILERDSSIVTIGLVPCAVGGTNIAEWGRGSGLYNQMVRRAEAAAGDGGKISGFLWYQGESDTLSKEDAMLYRPRLEKFFTDVRSDLQSPTLPIIQVAIASGKGQYVDIVRKAQLENELPGVTSVDAKGLKLEPDGLHLSAAAQVELGEMLADAFLRMMVQVTPHIMIWLYDTIQLLIPDSNMQRILLLVMLLILVGGYLQFTNFFGGKLYLQIAMNIQFVREKLYPKNIVYYEKNIFILAGQSNMVGRGGVSEKGWDRYIPVECQPNRNILRLNERNELEVAKDPLHQGLDNKVCGVGPGMAFANRILKADPNFGSIILVPCALGGSKITEWSSFNSTLRQRLVWRTNEAIRFGGKLRAILWYQGESETRHIHDATHTFPLEFKRFLSLLYKDLNDPDDVPFIQVALALGKGDKELIEKVRAAQLAMEDVITVDAMGLPLGLAGLHLTTPAQVRLGNMMADAFLETRFRSKSFRIQNYYNLTKR</sequence>
<keyword evidence="5" id="KW-1185">Reference proteome</keyword>
<dbReference type="InterPro" id="IPR005181">
    <property type="entry name" value="SASA"/>
</dbReference>
<feature type="domain" description="Sialate O-acetylesterase" evidence="3">
    <location>
        <begin position="297"/>
        <end position="527"/>
    </location>
</feature>
<dbReference type="Proteomes" id="UP000250235">
    <property type="component" value="Unassembled WGS sequence"/>
</dbReference>
<dbReference type="GO" id="GO:0016787">
    <property type="term" value="F:hydrolase activity"/>
    <property type="evidence" value="ECO:0007669"/>
    <property type="project" value="UniProtKB-KW"/>
</dbReference>
<evidence type="ECO:0000259" key="3">
    <source>
        <dbReference type="Pfam" id="PF03629"/>
    </source>
</evidence>
<keyword evidence="2" id="KW-0472">Membrane</keyword>
<keyword evidence="1" id="KW-0378">Hydrolase</keyword>
<evidence type="ECO:0000313" key="5">
    <source>
        <dbReference type="Proteomes" id="UP000250235"/>
    </source>
</evidence>
<dbReference type="EMBL" id="KQ989519">
    <property type="protein sequence ID" value="KZV54552.1"/>
    <property type="molecule type" value="Genomic_DNA"/>
</dbReference>
<dbReference type="PANTHER" id="PTHR31988:SF15">
    <property type="entry name" value="ESTERASE, PUTATIVE (DUF303)-RELATED"/>
    <property type="match status" value="1"/>
</dbReference>
<evidence type="ECO:0000256" key="2">
    <source>
        <dbReference type="SAM" id="Phobius"/>
    </source>
</evidence>
<dbReference type="InterPro" id="IPR036514">
    <property type="entry name" value="SGNH_hydro_sf"/>
</dbReference>
<keyword evidence="2" id="KW-1133">Transmembrane helix</keyword>
<feature type="transmembrane region" description="Helical" evidence="2">
    <location>
        <begin position="248"/>
        <end position="268"/>
    </location>
</feature>
<dbReference type="OrthoDB" id="42638at2759"/>
<protein>
    <submittedName>
        <fullName evidence="4">Putative carbohydrate esterase</fullName>
    </submittedName>
</protein>
<feature type="domain" description="Sialate O-acetylesterase" evidence="3">
    <location>
        <begin position="1"/>
        <end position="218"/>
    </location>
</feature>
<keyword evidence="2" id="KW-0812">Transmembrane</keyword>
<evidence type="ECO:0000256" key="1">
    <source>
        <dbReference type="ARBA" id="ARBA00022801"/>
    </source>
</evidence>
<accession>A0A2Z7D4L3</accession>